<feature type="coiled-coil region" evidence="2">
    <location>
        <begin position="220"/>
        <end position="324"/>
    </location>
</feature>
<proteinExistence type="predicted"/>
<dbReference type="PROSITE" id="PS00018">
    <property type="entry name" value="EF_HAND_1"/>
    <property type="match status" value="1"/>
</dbReference>
<protein>
    <recommendedName>
        <fullName evidence="6">EF-hand domain-containing protein</fullName>
    </recommendedName>
</protein>
<sequence length="503" mass="58400">MEYEFDESSLEVLKQAFTWSDYDRDGQISRQDLKMSSGLERDEEVEALFLAFKESAGSFENQDTVTFEEFCRGIIDFPFLLEQFKQDFQVTNMSRSPDKADSDGENDVGRCVRELRTYKSQEGNDTSTMLFLYSGLQESIMNFNNAIKIPYTSSITNETQTPEELMDTLTESLNRLQAKARQENNAALWDTSSGSIQLLNLLRDSLQYYDDSSKNAKNKLRESQLAFDSLKQHCNRLEESNKVLLSQLDELEVETKETKEAHSQTLAQKQNLQYKLRQAEHSREESLDQMEKIKNDISEKEKAISQLEKELRRLNSMKKIQEIRGTIGKNAGDLKKQQQLIDYRQSMPIKGATPILSPKNKAKEEHKGFVDPSQKLKNKDERIKRLENELRKANAQEVKLREDLEAVKTENQKLIFRLKEAQLSIQEKRDSAFEDETIENTSNLYEEMKMIGENYERNTRDSKQPVYKQISVNKVDVETQTSKVQKNKEKNKGKERSSCFSCF</sequence>
<keyword evidence="2" id="KW-0175">Coiled coil</keyword>
<feature type="compositionally biased region" description="Basic and acidic residues" evidence="3">
    <location>
        <begin position="486"/>
        <end position="497"/>
    </location>
</feature>
<name>A0AAU9K1B1_9CILI</name>
<evidence type="ECO:0000256" key="1">
    <source>
        <dbReference type="ARBA" id="ARBA00022837"/>
    </source>
</evidence>
<feature type="coiled-coil region" evidence="2">
    <location>
        <begin position="376"/>
        <end position="410"/>
    </location>
</feature>
<keyword evidence="1" id="KW-0106">Calcium</keyword>
<evidence type="ECO:0000313" key="5">
    <source>
        <dbReference type="Proteomes" id="UP001162131"/>
    </source>
</evidence>
<keyword evidence="5" id="KW-1185">Reference proteome</keyword>
<dbReference type="EMBL" id="CAJZBQ010000057">
    <property type="protein sequence ID" value="CAG9333650.1"/>
    <property type="molecule type" value="Genomic_DNA"/>
</dbReference>
<accession>A0AAU9K1B1</accession>
<organism evidence="4 5">
    <name type="scientific">Blepharisma stoltei</name>
    <dbReference type="NCBI Taxonomy" id="1481888"/>
    <lineage>
        <taxon>Eukaryota</taxon>
        <taxon>Sar</taxon>
        <taxon>Alveolata</taxon>
        <taxon>Ciliophora</taxon>
        <taxon>Postciliodesmatophora</taxon>
        <taxon>Heterotrichea</taxon>
        <taxon>Heterotrichida</taxon>
        <taxon>Blepharismidae</taxon>
        <taxon>Blepharisma</taxon>
    </lineage>
</organism>
<dbReference type="Gene3D" id="1.10.238.10">
    <property type="entry name" value="EF-hand"/>
    <property type="match status" value="1"/>
</dbReference>
<evidence type="ECO:0000256" key="2">
    <source>
        <dbReference type="SAM" id="Coils"/>
    </source>
</evidence>
<evidence type="ECO:0000313" key="4">
    <source>
        <dbReference type="EMBL" id="CAG9333650.1"/>
    </source>
</evidence>
<dbReference type="InterPro" id="IPR011992">
    <property type="entry name" value="EF-hand-dom_pair"/>
</dbReference>
<dbReference type="InterPro" id="IPR018247">
    <property type="entry name" value="EF_Hand_1_Ca_BS"/>
</dbReference>
<feature type="region of interest" description="Disordered" evidence="3">
    <location>
        <begin position="479"/>
        <end position="503"/>
    </location>
</feature>
<gene>
    <name evidence="4" type="ORF">BSTOLATCC_MIC59467</name>
</gene>
<evidence type="ECO:0000256" key="3">
    <source>
        <dbReference type="SAM" id="MobiDB-lite"/>
    </source>
</evidence>
<evidence type="ECO:0008006" key="6">
    <source>
        <dbReference type="Google" id="ProtNLM"/>
    </source>
</evidence>
<dbReference type="Proteomes" id="UP001162131">
    <property type="component" value="Unassembled WGS sequence"/>
</dbReference>
<comment type="caution">
    <text evidence="4">The sequence shown here is derived from an EMBL/GenBank/DDBJ whole genome shotgun (WGS) entry which is preliminary data.</text>
</comment>
<dbReference type="AlphaFoldDB" id="A0AAU9K1B1"/>
<dbReference type="SUPFAM" id="SSF47473">
    <property type="entry name" value="EF-hand"/>
    <property type="match status" value="1"/>
</dbReference>
<reference evidence="4" key="1">
    <citation type="submission" date="2021-09" db="EMBL/GenBank/DDBJ databases">
        <authorList>
            <consortium name="AG Swart"/>
            <person name="Singh M."/>
            <person name="Singh A."/>
            <person name="Seah K."/>
            <person name="Emmerich C."/>
        </authorList>
    </citation>
    <scope>NUCLEOTIDE SEQUENCE</scope>
    <source>
        <strain evidence="4">ATCC30299</strain>
    </source>
</reference>